<feature type="non-terminal residue" evidence="2">
    <location>
        <position position="1"/>
    </location>
</feature>
<dbReference type="PANTHER" id="PTHR15977">
    <property type="entry name" value="CILIA- AND FLAGELLA-ASSOCIATED PROTEIN 46"/>
    <property type="match status" value="1"/>
</dbReference>
<comment type="caution">
    <text evidence="2">The sequence shown here is derived from an EMBL/GenBank/DDBJ whole genome shotgun (WGS) entry which is preliminary data.</text>
</comment>
<dbReference type="EMBL" id="REGN01001296">
    <property type="protein sequence ID" value="RNA35696.1"/>
    <property type="molecule type" value="Genomic_DNA"/>
</dbReference>
<gene>
    <name evidence="2" type="ORF">BpHYR1_003360</name>
</gene>
<feature type="compositionally biased region" description="Polar residues" evidence="1">
    <location>
        <begin position="402"/>
        <end position="412"/>
    </location>
</feature>
<name>A0A3M7SIU6_BRAPC</name>
<evidence type="ECO:0000313" key="3">
    <source>
        <dbReference type="Proteomes" id="UP000276133"/>
    </source>
</evidence>
<dbReference type="STRING" id="10195.A0A3M7SIU6"/>
<dbReference type="Proteomes" id="UP000276133">
    <property type="component" value="Unassembled WGS sequence"/>
</dbReference>
<evidence type="ECO:0000313" key="2">
    <source>
        <dbReference type="EMBL" id="RNA35696.1"/>
    </source>
</evidence>
<accession>A0A3M7SIU6</accession>
<protein>
    <submittedName>
        <fullName evidence="2">Cilia-and flagella-associated 46</fullName>
    </submittedName>
</protein>
<keyword evidence="2" id="KW-0966">Cell projection</keyword>
<feature type="region of interest" description="Disordered" evidence="1">
    <location>
        <begin position="387"/>
        <end position="412"/>
    </location>
</feature>
<dbReference type="AlphaFoldDB" id="A0A3M7SIU6"/>
<keyword evidence="2" id="KW-0282">Flagellum</keyword>
<feature type="non-terminal residue" evidence="2">
    <location>
        <position position="463"/>
    </location>
</feature>
<keyword evidence="3" id="KW-1185">Reference proteome</keyword>
<dbReference type="GO" id="GO:0035082">
    <property type="term" value="P:axoneme assembly"/>
    <property type="evidence" value="ECO:0007669"/>
    <property type="project" value="InterPro"/>
</dbReference>
<organism evidence="2 3">
    <name type="scientific">Brachionus plicatilis</name>
    <name type="common">Marine rotifer</name>
    <name type="synonym">Brachionus muelleri</name>
    <dbReference type="NCBI Taxonomy" id="10195"/>
    <lineage>
        <taxon>Eukaryota</taxon>
        <taxon>Metazoa</taxon>
        <taxon>Spiralia</taxon>
        <taxon>Gnathifera</taxon>
        <taxon>Rotifera</taxon>
        <taxon>Eurotatoria</taxon>
        <taxon>Monogononta</taxon>
        <taxon>Pseudotrocha</taxon>
        <taxon>Ploima</taxon>
        <taxon>Brachionidae</taxon>
        <taxon>Brachionus</taxon>
    </lineage>
</organism>
<reference evidence="2 3" key="1">
    <citation type="journal article" date="2018" name="Sci. Rep.">
        <title>Genomic signatures of local adaptation to the degree of environmental predictability in rotifers.</title>
        <authorList>
            <person name="Franch-Gras L."/>
            <person name="Hahn C."/>
            <person name="Garcia-Roger E.M."/>
            <person name="Carmona M.J."/>
            <person name="Serra M."/>
            <person name="Gomez A."/>
        </authorList>
    </citation>
    <scope>NUCLEOTIDE SEQUENCE [LARGE SCALE GENOMIC DNA]</scope>
    <source>
        <strain evidence="2">HYR1</strain>
    </source>
</reference>
<proteinExistence type="predicted"/>
<keyword evidence="2" id="KW-0969">Cilium</keyword>
<dbReference type="GO" id="GO:0060294">
    <property type="term" value="P:cilium movement involved in cell motility"/>
    <property type="evidence" value="ECO:0007669"/>
    <property type="project" value="InterPro"/>
</dbReference>
<evidence type="ECO:0000256" key="1">
    <source>
        <dbReference type="SAM" id="MobiDB-lite"/>
    </source>
</evidence>
<sequence length="463" mass="53450">TFEDSETLGKIQYMLGKIALFDFDLIEARNYATNAQRIAIDEEFWWKSIHLLVDSHRYDYNDKDGYEKCLKILNKSIELIQKEKSIRLNKFSTLAYIEACLYFDLAEITYEGVLNGKLNEEELARRSRAAKRSSRRNSMHPTMFKRFSNVINLYQTSFEIFAKNGFKRDSIKCLKASSNLLKMFADDCANIEAKKDYFLQAFETLNKCLEILNELLNEALSLQSPSEIHNISLPIQREVSDIKLELCSLMTDMLEMHLNEIKVSNAKSSNKDNMTKVIELYAGSEHENLNDVDQLWNQHLSRIPDQLSVFLISCFYLNIKIKNLKCKTLYQLGRSFRIISELKYQLRKNNLNDESSYNSSVLNMTSTINKWDATILDLIKNYQPPSFVSDGDSSSKSKKPIRSNTALPGAQPVNSAEMNEFSFTENEANINILSDRDYNVNLIEESNLTNIADQELLKNLLIH</sequence>
<dbReference type="PANTHER" id="PTHR15977:SF15">
    <property type="entry name" value="CILIA- AND FLAGELLA-ASSOCIATED PROTEIN 46"/>
    <property type="match status" value="1"/>
</dbReference>
<dbReference type="InterPro" id="IPR039586">
    <property type="entry name" value="CFAP46"/>
</dbReference>